<dbReference type="InterPro" id="IPR001173">
    <property type="entry name" value="Glyco_trans_2-like"/>
</dbReference>
<dbReference type="Proteomes" id="UP000529637">
    <property type="component" value="Unassembled WGS sequence"/>
</dbReference>
<dbReference type="Gene3D" id="3.90.550.10">
    <property type="entry name" value="Spore Coat Polysaccharide Biosynthesis Protein SpsA, Chain A"/>
    <property type="match status" value="1"/>
</dbReference>
<gene>
    <name evidence="2" type="ORF">HQN59_06765</name>
</gene>
<dbReference type="RefSeq" id="WP_176067329.1">
    <property type="nucleotide sequence ID" value="NZ_JABWMJ010000002.1"/>
</dbReference>
<protein>
    <submittedName>
        <fullName evidence="2">Glycosyltransferase family 2 protein</fullName>
    </submittedName>
</protein>
<feature type="domain" description="Glycosyltransferase 2-like" evidence="1">
    <location>
        <begin position="9"/>
        <end position="138"/>
    </location>
</feature>
<evidence type="ECO:0000259" key="1">
    <source>
        <dbReference type="Pfam" id="PF00535"/>
    </source>
</evidence>
<sequence length="269" mass="29568">MTPSPTHLVIIPSYNTGATVYATVRAARAAWAPVWVVVDGSTDGTAEGLQQMALDDPALHVMVLPTNCGKGAAVLHALRAAHASGFTHALTMDSDGQHPADLIGPFMAESQRLPHAMVLGRPVFDASAPLLRVRGRRISNAWTNLETLGAGIDDSLYGFRVYPIAPLIAVMEGQRWMRRFDFDTEAVVRLAWRGVSPLNIAAPVKYLRHDEGGVSHFRYGRDNALLSWMHLRLMGGFLVRLPLLLLRRASGRPPFDLRRRSGRRRPGGR</sequence>
<reference evidence="2 3" key="1">
    <citation type="submission" date="2020-06" db="EMBL/GenBank/DDBJ databases">
        <title>Schlegella sp. ID0723 isolated from air conditioner.</title>
        <authorList>
            <person name="Kim D.Y."/>
            <person name="Kim D.-U."/>
        </authorList>
    </citation>
    <scope>NUCLEOTIDE SEQUENCE [LARGE SCALE GENOMIC DNA]</scope>
    <source>
        <strain evidence="2 3">ID0723</strain>
    </source>
</reference>
<dbReference type="PANTHER" id="PTHR48090:SF7">
    <property type="entry name" value="RFBJ PROTEIN"/>
    <property type="match status" value="1"/>
</dbReference>
<dbReference type="Pfam" id="PF00535">
    <property type="entry name" value="Glycos_transf_2"/>
    <property type="match status" value="1"/>
</dbReference>
<evidence type="ECO:0000313" key="2">
    <source>
        <dbReference type="EMBL" id="NUZ05462.1"/>
    </source>
</evidence>
<accession>A0A7Y6TVY9</accession>
<dbReference type="GO" id="GO:0016740">
    <property type="term" value="F:transferase activity"/>
    <property type="evidence" value="ECO:0007669"/>
    <property type="project" value="UniProtKB-KW"/>
</dbReference>
<organism evidence="2 3">
    <name type="scientific">Piscinibacter koreensis</name>
    <dbReference type="NCBI Taxonomy" id="2742824"/>
    <lineage>
        <taxon>Bacteria</taxon>
        <taxon>Pseudomonadati</taxon>
        <taxon>Pseudomonadota</taxon>
        <taxon>Betaproteobacteria</taxon>
        <taxon>Burkholderiales</taxon>
        <taxon>Sphaerotilaceae</taxon>
        <taxon>Piscinibacter</taxon>
    </lineage>
</organism>
<keyword evidence="3" id="KW-1185">Reference proteome</keyword>
<dbReference type="InterPro" id="IPR050256">
    <property type="entry name" value="Glycosyltransferase_2"/>
</dbReference>
<dbReference type="InterPro" id="IPR029044">
    <property type="entry name" value="Nucleotide-diphossugar_trans"/>
</dbReference>
<dbReference type="CDD" id="cd04179">
    <property type="entry name" value="DPM_DPG-synthase_like"/>
    <property type="match status" value="1"/>
</dbReference>
<name>A0A7Y6TVY9_9BURK</name>
<proteinExistence type="predicted"/>
<dbReference type="AlphaFoldDB" id="A0A7Y6TVY9"/>
<evidence type="ECO:0000313" key="3">
    <source>
        <dbReference type="Proteomes" id="UP000529637"/>
    </source>
</evidence>
<keyword evidence="2" id="KW-0808">Transferase</keyword>
<comment type="caution">
    <text evidence="2">The sequence shown here is derived from an EMBL/GenBank/DDBJ whole genome shotgun (WGS) entry which is preliminary data.</text>
</comment>
<dbReference type="PANTHER" id="PTHR48090">
    <property type="entry name" value="UNDECAPRENYL-PHOSPHATE 4-DEOXY-4-FORMAMIDO-L-ARABINOSE TRANSFERASE-RELATED"/>
    <property type="match status" value="1"/>
</dbReference>
<dbReference type="EMBL" id="JABWMJ010000002">
    <property type="protein sequence ID" value="NUZ05462.1"/>
    <property type="molecule type" value="Genomic_DNA"/>
</dbReference>
<dbReference type="SUPFAM" id="SSF53448">
    <property type="entry name" value="Nucleotide-diphospho-sugar transferases"/>
    <property type="match status" value="1"/>
</dbReference>